<feature type="transmembrane region" description="Helical" evidence="2">
    <location>
        <begin position="37"/>
        <end position="57"/>
    </location>
</feature>
<accession>A0A841AG60</accession>
<name>A0A841AG60_9MICO</name>
<evidence type="ECO:0000313" key="5">
    <source>
        <dbReference type="Proteomes" id="UP000588158"/>
    </source>
</evidence>
<feature type="domain" description="LytR/CpsA/Psr regulator C-terminal" evidence="3">
    <location>
        <begin position="101"/>
        <end position="180"/>
    </location>
</feature>
<reference evidence="4 5" key="1">
    <citation type="submission" date="2020-08" db="EMBL/GenBank/DDBJ databases">
        <title>Sequencing the genomes of 1000 actinobacteria strains.</title>
        <authorList>
            <person name="Klenk H.-P."/>
        </authorList>
    </citation>
    <scope>NUCLEOTIDE SEQUENCE [LARGE SCALE GENOMIC DNA]</scope>
    <source>
        <strain evidence="4 5">DSM 28796</strain>
    </source>
</reference>
<dbReference type="Proteomes" id="UP000588158">
    <property type="component" value="Unassembled WGS sequence"/>
</dbReference>
<keyword evidence="2" id="KW-0472">Membrane</keyword>
<gene>
    <name evidence="4" type="ORF">HNR70_002128</name>
</gene>
<protein>
    <recommendedName>
        <fullName evidence="3">LytR/CpsA/Psr regulator C-terminal domain-containing protein</fullName>
    </recommendedName>
</protein>
<evidence type="ECO:0000259" key="3">
    <source>
        <dbReference type="Pfam" id="PF13399"/>
    </source>
</evidence>
<dbReference type="Pfam" id="PF13399">
    <property type="entry name" value="LytR_C"/>
    <property type="match status" value="1"/>
</dbReference>
<dbReference type="EMBL" id="JACHLZ010000001">
    <property type="protein sequence ID" value="MBB5832315.1"/>
    <property type="molecule type" value="Genomic_DNA"/>
</dbReference>
<dbReference type="Gene3D" id="3.30.70.2390">
    <property type="match status" value="1"/>
</dbReference>
<comment type="caution">
    <text evidence="4">The sequence shown here is derived from an EMBL/GenBank/DDBJ whole genome shotgun (WGS) entry which is preliminary data.</text>
</comment>
<dbReference type="InterPro" id="IPR027381">
    <property type="entry name" value="LytR/CpsA/Psr_C"/>
</dbReference>
<feature type="region of interest" description="Disordered" evidence="1">
    <location>
        <begin position="67"/>
        <end position="100"/>
    </location>
</feature>
<keyword evidence="2" id="KW-1133">Transmembrane helix</keyword>
<dbReference type="RefSeq" id="WP_184325661.1">
    <property type="nucleotide sequence ID" value="NZ_JACHLZ010000001.1"/>
</dbReference>
<evidence type="ECO:0000313" key="4">
    <source>
        <dbReference type="EMBL" id="MBB5832315.1"/>
    </source>
</evidence>
<keyword evidence="2" id="KW-0812">Transmembrane</keyword>
<proteinExistence type="predicted"/>
<keyword evidence="5" id="KW-1185">Reference proteome</keyword>
<evidence type="ECO:0000256" key="1">
    <source>
        <dbReference type="SAM" id="MobiDB-lite"/>
    </source>
</evidence>
<organism evidence="4 5">
    <name type="scientific">Brachybacterium aquaticum</name>
    <dbReference type="NCBI Taxonomy" id="1432564"/>
    <lineage>
        <taxon>Bacteria</taxon>
        <taxon>Bacillati</taxon>
        <taxon>Actinomycetota</taxon>
        <taxon>Actinomycetes</taxon>
        <taxon>Micrococcales</taxon>
        <taxon>Dermabacteraceae</taxon>
        <taxon>Brachybacterium</taxon>
    </lineage>
</organism>
<sequence>MADSQYPYPPDRFDDEADAVTFHGAHRAELPFWRENLLYIIIIGAAAVMLVVLLFVIGGVGGDGDERAEDPTVAAESEQSESAAAEESSAAEEPAAEPDLSVPVQVVNAGGINGLAGTWQSTLEEQGWEDVSIATAQNAQQEPVVFYRDEANADTAQALADQVGAGDAVQSDEYEAPITFVAVAEPGDGDQEEGDGEG</sequence>
<feature type="compositionally biased region" description="Low complexity" evidence="1">
    <location>
        <begin position="74"/>
        <end position="93"/>
    </location>
</feature>
<dbReference type="AlphaFoldDB" id="A0A841AG60"/>
<evidence type="ECO:0000256" key="2">
    <source>
        <dbReference type="SAM" id="Phobius"/>
    </source>
</evidence>